<dbReference type="EMBL" id="GL348714">
    <property type="protein sequence ID" value="EFH64258.1"/>
    <property type="molecule type" value="Genomic_DNA"/>
</dbReference>
<dbReference type="STRING" id="81972.D7KU56"/>
<feature type="region of interest" description="Disordered" evidence="1">
    <location>
        <begin position="49"/>
        <end position="121"/>
    </location>
</feature>
<feature type="compositionally biased region" description="Basic and acidic residues" evidence="1">
    <location>
        <begin position="49"/>
        <end position="66"/>
    </location>
</feature>
<organism evidence="3">
    <name type="scientific">Arabidopsis lyrata subsp. lyrata</name>
    <name type="common">Lyre-leaved rock-cress</name>
    <dbReference type="NCBI Taxonomy" id="81972"/>
    <lineage>
        <taxon>Eukaryota</taxon>
        <taxon>Viridiplantae</taxon>
        <taxon>Streptophyta</taxon>
        <taxon>Embryophyta</taxon>
        <taxon>Tracheophyta</taxon>
        <taxon>Spermatophyta</taxon>
        <taxon>Magnoliopsida</taxon>
        <taxon>eudicotyledons</taxon>
        <taxon>Gunneridae</taxon>
        <taxon>Pentapetalae</taxon>
        <taxon>rosids</taxon>
        <taxon>malvids</taxon>
        <taxon>Brassicales</taxon>
        <taxon>Brassicaceae</taxon>
        <taxon>Camelineae</taxon>
        <taxon>Arabidopsis</taxon>
    </lineage>
</organism>
<dbReference type="eggNOG" id="KOG1060">
    <property type="taxonomic scope" value="Eukaryota"/>
</dbReference>
<evidence type="ECO:0000313" key="2">
    <source>
        <dbReference type="EMBL" id="EFH64258.1"/>
    </source>
</evidence>
<evidence type="ECO:0000313" key="3">
    <source>
        <dbReference type="Proteomes" id="UP000008694"/>
    </source>
</evidence>
<dbReference type="Gramene" id="fgenesh1_pg.C_scaffold_2000196">
    <property type="protein sequence ID" value="fgenesh1_pg.C_scaffold_2000196"/>
    <property type="gene ID" value="fgenesh1_pg.C_scaffold_2000196"/>
</dbReference>
<reference evidence="3" key="1">
    <citation type="journal article" date="2011" name="Nat. Genet.">
        <title>The Arabidopsis lyrata genome sequence and the basis of rapid genome size change.</title>
        <authorList>
            <person name="Hu T.T."/>
            <person name="Pattyn P."/>
            <person name="Bakker E.G."/>
            <person name="Cao J."/>
            <person name="Cheng J.-F."/>
            <person name="Clark R.M."/>
            <person name="Fahlgren N."/>
            <person name="Fawcett J.A."/>
            <person name="Grimwood J."/>
            <person name="Gundlach H."/>
            <person name="Haberer G."/>
            <person name="Hollister J.D."/>
            <person name="Ossowski S."/>
            <person name="Ottilar R.P."/>
            <person name="Salamov A.A."/>
            <person name="Schneeberger K."/>
            <person name="Spannagl M."/>
            <person name="Wang X."/>
            <person name="Yang L."/>
            <person name="Nasrallah M.E."/>
            <person name="Bergelson J."/>
            <person name="Carrington J.C."/>
            <person name="Gaut B.S."/>
            <person name="Schmutz J."/>
            <person name="Mayer K.F.X."/>
            <person name="Van de Peer Y."/>
            <person name="Grigoriev I.V."/>
            <person name="Nordborg M."/>
            <person name="Weigel D."/>
            <person name="Guo Y.-L."/>
        </authorList>
    </citation>
    <scope>NUCLEOTIDE SEQUENCE [LARGE SCALE GENOMIC DNA]</scope>
    <source>
        <strain evidence="3">cv. MN47</strain>
    </source>
</reference>
<keyword evidence="3" id="KW-1185">Reference proteome</keyword>
<dbReference type="Proteomes" id="UP000008694">
    <property type="component" value="Unassembled WGS sequence"/>
</dbReference>
<evidence type="ECO:0000256" key="1">
    <source>
        <dbReference type="SAM" id="MobiDB-lite"/>
    </source>
</evidence>
<dbReference type="HOGENOM" id="CLU_2041226_0_0_1"/>
<dbReference type="AlphaFoldDB" id="D7KU56"/>
<accession>D7KU56</accession>
<feature type="compositionally biased region" description="Polar residues" evidence="1">
    <location>
        <begin position="110"/>
        <end position="121"/>
    </location>
</feature>
<sequence length="121" mass="13305">MEEENRGEIKVFLSSWIYITDSSSCSPWIRTSSKACSFVFEEQDQLSDLDRQREAAAVLDDSRESSETVDDDGSSDYDSESSIDSDCSSDGDERTVSNGVNDPGAPLIQISVTSVFNDPED</sequence>
<protein>
    <submittedName>
        <fullName evidence="2">Uncharacterized protein</fullName>
    </submittedName>
</protein>
<proteinExistence type="predicted"/>
<name>D7KU56_ARALL</name>
<feature type="compositionally biased region" description="Acidic residues" evidence="1">
    <location>
        <begin position="67"/>
        <end position="90"/>
    </location>
</feature>
<gene>
    <name evidence="2" type="ORF">ARALYDRAFT_338097</name>
</gene>